<evidence type="ECO:0000313" key="4">
    <source>
        <dbReference type="Proteomes" id="UP000077051"/>
    </source>
</evidence>
<feature type="region of interest" description="Disordered" evidence="1">
    <location>
        <begin position="602"/>
        <end position="707"/>
    </location>
</feature>
<dbReference type="Pfam" id="PF08757">
    <property type="entry name" value="CotH"/>
    <property type="match status" value="1"/>
</dbReference>
<name>A0A168MW13_MUCCL</name>
<evidence type="ECO:0000256" key="1">
    <source>
        <dbReference type="SAM" id="MobiDB-lite"/>
    </source>
</evidence>
<evidence type="ECO:0000313" key="3">
    <source>
        <dbReference type="EMBL" id="OAD05439.1"/>
    </source>
</evidence>
<organism evidence="3 4">
    <name type="scientific">Mucor lusitanicus CBS 277.49</name>
    <dbReference type="NCBI Taxonomy" id="747725"/>
    <lineage>
        <taxon>Eukaryota</taxon>
        <taxon>Fungi</taxon>
        <taxon>Fungi incertae sedis</taxon>
        <taxon>Mucoromycota</taxon>
        <taxon>Mucoromycotina</taxon>
        <taxon>Mucoromycetes</taxon>
        <taxon>Mucorales</taxon>
        <taxon>Mucorineae</taxon>
        <taxon>Mucoraceae</taxon>
        <taxon>Mucor</taxon>
    </lineage>
</organism>
<dbReference type="Proteomes" id="UP000077051">
    <property type="component" value="Unassembled WGS sequence"/>
</dbReference>
<evidence type="ECO:0008006" key="5">
    <source>
        <dbReference type="Google" id="ProtNLM"/>
    </source>
</evidence>
<sequence length="707" mass="77837">MSPLIALTSIVALTSIAVAQSTNTTYNVVAPVISGQSVGVIVGNQTYPLNRSGACPLIFTGSAPSGQQYQYVKLNNESGVIEKEAFSRSAVSGNVTLNEFYNRTWTTMDVPTLPQVLEPIESLNRNDSGLHVEGQIPTIYLSARNYKLKALEDLSRSDLVSMDMVYITPDQVKEYKKVRVGVYGSTPESRYLPKPSFKLDVSHKNQTLGSYKHLLLRSLASDPSYLREHLASDIARAAGLAVPGFSFARVFVNDQPYGLYGLMEDYKTQFLRNEFGNGSDAYENGILYSGDYNATLDYLGEDQTKYNQSTNDNEVFPNNYYSIQQTADIRQSRTSFRGLIAFTQFLTNTSDTVDNVEPVTAWNRYLETSSFLKSAALEVLLGNTNGYIAAARNYFLYINPNGSHVTFIPSTMENTMGNTAAFNLSDLWSGNVSTYPGFNSQNRPLLDEFLQVPDFEQDFKDILSQISQNLTNPEIISKRIDALAGLIQEDVYWDSSLPRLNLTNANGSSITAQVLFGNATDLTAIQKDFAGRILNGTVDFEAAVNGTISQQHDSLAGIKEWFGKQYDAFNAVDSPPTATMSVVEPIEPTATPVTEAVAVQKAKANDDDFTRQTSPVSSSLNDTNLPDNFTRQTFPVSMDTSSLPDNFTRQTSPVSMDTSSSPDNFTRQTSPVSMDTPSLPDNFTRQTSPVSFEDDSNESTRQTAPIS</sequence>
<evidence type="ECO:0000256" key="2">
    <source>
        <dbReference type="SAM" id="SignalP"/>
    </source>
</evidence>
<gene>
    <name evidence="3" type="ORF">MUCCIDRAFT_109302</name>
</gene>
<dbReference type="InterPro" id="IPR014867">
    <property type="entry name" value="Spore_coat_CotH_CotH2/3/7"/>
</dbReference>
<reference evidence="3 4" key="1">
    <citation type="submission" date="2015-06" db="EMBL/GenBank/DDBJ databases">
        <title>Expansion of signal transduction pathways in fungi by whole-genome duplication.</title>
        <authorList>
            <consortium name="DOE Joint Genome Institute"/>
            <person name="Corrochano L.M."/>
            <person name="Kuo A."/>
            <person name="Marcet-Houben M."/>
            <person name="Polaino S."/>
            <person name="Salamov A."/>
            <person name="Villalobos J.M."/>
            <person name="Alvarez M.I."/>
            <person name="Avalos J."/>
            <person name="Benito E.P."/>
            <person name="Benoit I."/>
            <person name="Burger G."/>
            <person name="Camino L.P."/>
            <person name="Canovas D."/>
            <person name="Cerda-Olmedo E."/>
            <person name="Cheng J.-F."/>
            <person name="Dominguez A."/>
            <person name="Elias M."/>
            <person name="Eslava A.P."/>
            <person name="Glaser F."/>
            <person name="Grimwood J."/>
            <person name="Gutierrez G."/>
            <person name="Heitman J."/>
            <person name="Henrissat B."/>
            <person name="Iturriaga E.A."/>
            <person name="Lang B.F."/>
            <person name="Lavin J.L."/>
            <person name="Lee S."/>
            <person name="Li W."/>
            <person name="Lindquist E."/>
            <person name="Lopez-Garcia S."/>
            <person name="Luque E.M."/>
            <person name="Marcos A.T."/>
            <person name="Martin J."/>
            <person name="Mccluskey K."/>
            <person name="Medina H.R."/>
            <person name="Miralles-Duran A."/>
            <person name="Miyazaki A."/>
            <person name="Munoz-Torres E."/>
            <person name="Oguiza J.A."/>
            <person name="Ohm R."/>
            <person name="Olmedo M."/>
            <person name="Orejas M."/>
            <person name="Ortiz-Castellanos L."/>
            <person name="Pisabarro A.G."/>
            <person name="Rodriguez-Romero J."/>
            <person name="Ruiz-Herrera J."/>
            <person name="Ruiz-Vazquez R."/>
            <person name="Sanz C."/>
            <person name="Schackwitz W."/>
            <person name="Schmutz J."/>
            <person name="Shahriari M."/>
            <person name="Shelest E."/>
            <person name="Silva-Franco F."/>
            <person name="Soanes D."/>
            <person name="Syed K."/>
            <person name="Tagua V.G."/>
            <person name="Talbot N.J."/>
            <person name="Thon M."/>
            <person name="De Vries R.P."/>
            <person name="Wiebenga A."/>
            <person name="Yadav J.S."/>
            <person name="Braun E.L."/>
            <person name="Baker S."/>
            <person name="Garre V."/>
            <person name="Horwitz B."/>
            <person name="Torres-Martinez S."/>
            <person name="Idnurm A."/>
            <person name="Herrera-Estrella A."/>
            <person name="Gabaldon T."/>
            <person name="Grigoriev I.V."/>
        </authorList>
    </citation>
    <scope>NUCLEOTIDE SEQUENCE [LARGE SCALE GENOMIC DNA]</scope>
    <source>
        <strain evidence="3 4">CBS 277.49</strain>
    </source>
</reference>
<keyword evidence="2" id="KW-0732">Signal</keyword>
<dbReference type="STRING" id="747725.A0A168MW13"/>
<dbReference type="AlphaFoldDB" id="A0A168MW13"/>
<dbReference type="EMBL" id="AMYB01000003">
    <property type="protein sequence ID" value="OAD05439.1"/>
    <property type="molecule type" value="Genomic_DNA"/>
</dbReference>
<dbReference type="VEuPathDB" id="FungiDB:MUCCIDRAFT_109302"/>
<accession>A0A168MW13</accession>
<dbReference type="PANTHER" id="PTHR40050">
    <property type="entry name" value="INNER SPORE COAT PROTEIN H"/>
    <property type="match status" value="1"/>
</dbReference>
<feature type="compositionally biased region" description="Polar residues" evidence="1">
    <location>
        <begin position="611"/>
        <end position="690"/>
    </location>
</feature>
<feature type="chain" id="PRO_5007899072" description="Coth-domain-containing protein" evidence="2">
    <location>
        <begin position="20"/>
        <end position="707"/>
    </location>
</feature>
<protein>
    <recommendedName>
        <fullName evidence="5">Coth-domain-containing protein</fullName>
    </recommendedName>
</protein>
<dbReference type="PANTHER" id="PTHR40050:SF1">
    <property type="entry name" value="INNER SPORE COAT PROTEIN H"/>
    <property type="match status" value="1"/>
</dbReference>
<comment type="caution">
    <text evidence="3">The sequence shown here is derived from an EMBL/GenBank/DDBJ whole genome shotgun (WGS) entry which is preliminary data.</text>
</comment>
<feature type="signal peptide" evidence="2">
    <location>
        <begin position="1"/>
        <end position="19"/>
    </location>
</feature>
<proteinExistence type="predicted"/>
<keyword evidence="4" id="KW-1185">Reference proteome</keyword>
<dbReference type="OrthoDB" id="2254583at2759"/>